<organism evidence="2 3">
    <name type="scientific">Cajanus cajan</name>
    <name type="common">Pigeon pea</name>
    <name type="synonym">Cajanus indicus</name>
    <dbReference type="NCBI Taxonomy" id="3821"/>
    <lineage>
        <taxon>Eukaryota</taxon>
        <taxon>Viridiplantae</taxon>
        <taxon>Streptophyta</taxon>
        <taxon>Embryophyta</taxon>
        <taxon>Tracheophyta</taxon>
        <taxon>Spermatophyta</taxon>
        <taxon>Magnoliopsida</taxon>
        <taxon>eudicotyledons</taxon>
        <taxon>Gunneridae</taxon>
        <taxon>Pentapetalae</taxon>
        <taxon>rosids</taxon>
        <taxon>fabids</taxon>
        <taxon>Fabales</taxon>
        <taxon>Fabaceae</taxon>
        <taxon>Papilionoideae</taxon>
        <taxon>50 kb inversion clade</taxon>
        <taxon>NPAAA clade</taxon>
        <taxon>indigoferoid/millettioid clade</taxon>
        <taxon>Phaseoleae</taxon>
        <taxon>Cajanus</taxon>
    </lineage>
</organism>
<evidence type="ECO:0000313" key="2">
    <source>
        <dbReference type="EMBL" id="KYP44809.1"/>
    </source>
</evidence>
<dbReference type="Gramene" id="C.cajan_34627.t">
    <property type="protein sequence ID" value="C.cajan_34627.t.cds1"/>
    <property type="gene ID" value="C.cajan_34627"/>
</dbReference>
<gene>
    <name evidence="1" type="ORF">KK1_033665</name>
    <name evidence="2" type="ORF">KK1_033670</name>
</gene>
<dbReference type="PANTHER" id="PTHR47481:SF22">
    <property type="entry name" value="RETROTRANSPOSON GAG DOMAIN-CONTAINING PROTEIN"/>
    <property type="match status" value="1"/>
</dbReference>
<accession>A0A151RQP0</accession>
<feature type="non-terminal residue" evidence="2">
    <location>
        <position position="1"/>
    </location>
</feature>
<sequence>WEQQDQLLLSWLQSTLTSNIVTQIIGCVHSWELWEKLHEHFNAHMQAQVICVRSYVTQLLKEKTMDEFLARVKALVVCLSSIRDPISPH</sequence>
<proteinExistence type="predicted"/>
<dbReference type="AlphaFoldDB" id="A0A151RQP0"/>
<dbReference type="Proteomes" id="UP000075243">
    <property type="component" value="Unassembled WGS sequence"/>
</dbReference>
<evidence type="ECO:0000313" key="3">
    <source>
        <dbReference type="Proteomes" id="UP000075243"/>
    </source>
</evidence>
<dbReference type="PANTHER" id="PTHR47481">
    <property type="match status" value="1"/>
</dbReference>
<dbReference type="Pfam" id="PF14223">
    <property type="entry name" value="Retrotran_gag_2"/>
    <property type="match status" value="1"/>
</dbReference>
<dbReference type="Gramene" id="C.cajan_34622.t">
    <property type="protein sequence ID" value="C.cajan_34622.t.cds1"/>
    <property type="gene ID" value="C.cajan_34622"/>
</dbReference>
<dbReference type="EMBL" id="KQ483612">
    <property type="protein sequence ID" value="KYP44809.1"/>
    <property type="molecule type" value="Genomic_DNA"/>
</dbReference>
<keyword evidence="3" id="KW-1185">Reference proteome</keyword>
<dbReference type="STRING" id="3821.A0A151RQP0"/>
<name>A0A151RQP0_CAJCA</name>
<protein>
    <submittedName>
        <fullName evidence="2">Uncharacterized protein</fullName>
    </submittedName>
</protein>
<dbReference type="EMBL" id="KQ483612">
    <property type="protein sequence ID" value="KYP44804.1"/>
    <property type="molecule type" value="Genomic_DNA"/>
</dbReference>
<reference evidence="2 3" key="1">
    <citation type="journal article" date="2012" name="Nat. Biotechnol.">
        <title>Draft genome sequence of pigeonpea (Cajanus cajan), an orphan legume crop of resource-poor farmers.</title>
        <authorList>
            <person name="Varshney R.K."/>
            <person name="Chen W."/>
            <person name="Li Y."/>
            <person name="Bharti A.K."/>
            <person name="Saxena R.K."/>
            <person name="Schlueter J.A."/>
            <person name="Donoghue M.T."/>
            <person name="Azam S."/>
            <person name="Fan G."/>
            <person name="Whaley A.M."/>
            <person name="Farmer A.D."/>
            <person name="Sheridan J."/>
            <person name="Iwata A."/>
            <person name="Tuteja R."/>
            <person name="Penmetsa R.V."/>
            <person name="Wu W."/>
            <person name="Upadhyaya H.D."/>
            <person name="Yang S.P."/>
            <person name="Shah T."/>
            <person name="Saxena K.B."/>
            <person name="Michael T."/>
            <person name="McCombie W.R."/>
            <person name="Yang B."/>
            <person name="Zhang G."/>
            <person name="Yang H."/>
            <person name="Wang J."/>
            <person name="Spillane C."/>
            <person name="Cook D.R."/>
            <person name="May G.D."/>
            <person name="Xu X."/>
            <person name="Jackson S.A."/>
        </authorList>
    </citation>
    <scope>NUCLEOTIDE SEQUENCE [LARGE SCALE GENOMIC DNA]</scope>
    <source>
        <strain evidence="3">cv. Asha</strain>
    </source>
</reference>
<evidence type="ECO:0000313" key="1">
    <source>
        <dbReference type="EMBL" id="KYP44804.1"/>
    </source>
</evidence>